<accession>A0ABQ5EJU2</accession>
<evidence type="ECO:0000313" key="2">
    <source>
        <dbReference type="Proteomes" id="UP001151760"/>
    </source>
</evidence>
<comment type="caution">
    <text evidence="1">The sequence shown here is derived from an EMBL/GenBank/DDBJ whole genome shotgun (WGS) entry which is preliminary data.</text>
</comment>
<dbReference type="Proteomes" id="UP001151760">
    <property type="component" value="Unassembled WGS sequence"/>
</dbReference>
<dbReference type="EMBL" id="BQNB010016385">
    <property type="protein sequence ID" value="GJT51183.1"/>
    <property type="molecule type" value="Genomic_DNA"/>
</dbReference>
<name>A0ABQ5EJU2_9ASTR</name>
<gene>
    <name evidence="1" type="ORF">Tco_0977340</name>
</gene>
<organism evidence="1 2">
    <name type="scientific">Tanacetum coccineum</name>
    <dbReference type="NCBI Taxonomy" id="301880"/>
    <lineage>
        <taxon>Eukaryota</taxon>
        <taxon>Viridiplantae</taxon>
        <taxon>Streptophyta</taxon>
        <taxon>Embryophyta</taxon>
        <taxon>Tracheophyta</taxon>
        <taxon>Spermatophyta</taxon>
        <taxon>Magnoliopsida</taxon>
        <taxon>eudicotyledons</taxon>
        <taxon>Gunneridae</taxon>
        <taxon>Pentapetalae</taxon>
        <taxon>asterids</taxon>
        <taxon>campanulids</taxon>
        <taxon>Asterales</taxon>
        <taxon>Asteraceae</taxon>
        <taxon>Asteroideae</taxon>
        <taxon>Anthemideae</taxon>
        <taxon>Anthemidinae</taxon>
        <taxon>Tanacetum</taxon>
    </lineage>
</organism>
<proteinExistence type="predicted"/>
<evidence type="ECO:0008006" key="3">
    <source>
        <dbReference type="Google" id="ProtNLM"/>
    </source>
</evidence>
<evidence type="ECO:0000313" key="1">
    <source>
        <dbReference type="EMBL" id="GJT51183.1"/>
    </source>
</evidence>
<sequence>MDEYNKTLVLKAELAKKHDMIEKAVTMNFQNDLKAKNVSIEKLKEHITNIKGKNVVESVQNVHNSNVVTSKVYKLDLQPLSPLVKHNRDAHELLVYVNATCLSLKPVSNKLVVVTPINMDRKVSDYLNDVHARVNSKSVKSKSAKSIKKKMWKPTGNVTISRVYYVEGLGHNLFSVGQFCDSDLEVAFRKHTCYVQNLYGADLLSGSRDINLHTISLDDMLKSSLIFLLSKAYKTKAGYGTNGCLI</sequence>
<protein>
    <recommendedName>
        <fullName evidence="3">Integrase, catalytic region, zinc finger, CCHC-type, peptidase aspartic, catalytic</fullName>
    </recommendedName>
</protein>
<keyword evidence="2" id="KW-1185">Reference proteome</keyword>
<reference evidence="1" key="1">
    <citation type="journal article" date="2022" name="Int. J. Mol. Sci.">
        <title>Draft Genome of Tanacetum Coccineum: Genomic Comparison of Closely Related Tanacetum-Family Plants.</title>
        <authorList>
            <person name="Yamashiro T."/>
            <person name="Shiraishi A."/>
            <person name="Nakayama K."/>
            <person name="Satake H."/>
        </authorList>
    </citation>
    <scope>NUCLEOTIDE SEQUENCE</scope>
</reference>
<reference evidence="1" key="2">
    <citation type="submission" date="2022-01" db="EMBL/GenBank/DDBJ databases">
        <authorList>
            <person name="Yamashiro T."/>
            <person name="Shiraishi A."/>
            <person name="Satake H."/>
            <person name="Nakayama K."/>
        </authorList>
    </citation>
    <scope>NUCLEOTIDE SEQUENCE</scope>
</reference>